<evidence type="ECO:0000313" key="2">
    <source>
        <dbReference type="EMBL" id="ETO18956.1"/>
    </source>
</evidence>
<dbReference type="EMBL" id="ASPP01014199">
    <property type="protein sequence ID" value="ETO18956.1"/>
    <property type="molecule type" value="Genomic_DNA"/>
</dbReference>
<organism evidence="2 3">
    <name type="scientific">Reticulomyxa filosa</name>
    <dbReference type="NCBI Taxonomy" id="46433"/>
    <lineage>
        <taxon>Eukaryota</taxon>
        <taxon>Sar</taxon>
        <taxon>Rhizaria</taxon>
        <taxon>Retaria</taxon>
        <taxon>Foraminifera</taxon>
        <taxon>Monothalamids</taxon>
        <taxon>Reticulomyxidae</taxon>
        <taxon>Reticulomyxa</taxon>
    </lineage>
</organism>
<dbReference type="AlphaFoldDB" id="X6MYT1"/>
<protein>
    <submittedName>
        <fullName evidence="2">Uncharacterized protein</fullName>
    </submittedName>
</protein>
<keyword evidence="3" id="KW-1185">Reference proteome</keyword>
<comment type="caution">
    <text evidence="2">The sequence shown here is derived from an EMBL/GenBank/DDBJ whole genome shotgun (WGS) entry which is preliminary data.</text>
</comment>
<reference evidence="2 3" key="1">
    <citation type="journal article" date="2013" name="Curr. Biol.">
        <title>The Genome of the Foraminiferan Reticulomyxa filosa.</title>
        <authorList>
            <person name="Glockner G."/>
            <person name="Hulsmann N."/>
            <person name="Schleicher M."/>
            <person name="Noegel A.A."/>
            <person name="Eichinger L."/>
            <person name="Gallinger C."/>
            <person name="Pawlowski J."/>
            <person name="Sierra R."/>
            <person name="Euteneuer U."/>
            <person name="Pillet L."/>
            <person name="Moustafa A."/>
            <person name="Platzer M."/>
            <person name="Groth M."/>
            <person name="Szafranski K."/>
            <person name="Schliwa M."/>
        </authorList>
    </citation>
    <scope>NUCLEOTIDE SEQUENCE [LARGE SCALE GENOMIC DNA]</scope>
</reference>
<evidence type="ECO:0000256" key="1">
    <source>
        <dbReference type="SAM" id="MobiDB-lite"/>
    </source>
</evidence>
<accession>X6MYT1</accession>
<sequence>MTQPTTDKVDFNLEETISNVLKNGTWKSTSYIDFPRMASKYTVIDNSNQKNVVLFRNGVFSPDSKKKKQAKADKEDKGDKTKVEAKSEEEEKKSEGKTSEDKDESQLYPNRFEYLCAILDILARQCDSIMKDHDKMTITNALAVAIVKAKKELTEQSANLSAQDMSEAVETIFKQDSVIQNRCEIEFVKQFDLINRCNNKNDK</sequence>
<dbReference type="Proteomes" id="UP000023152">
    <property type="component" value="Unassembled WGS sequence"/>
</dbReference>
<feature type="region of interest" description="Disordered" evidence="1">
    <location>
        <begin position="62"/>
        <end position="104"/>
    </location>
</feature>
<name>X6MYT1_RETFI</name>
<feature type="compositionally biased region" description="Basic and acidic residues" evidence="1">
    <location>
        <begin position="70"/>
        <end position="100"/>
    </location>
</feature>
<proteinExistence type="predicted"/>
<evidence type="ECO:0000313" key="3">
    <source>
        <dbReference type="Proteomes" id="UP000023152"/>
    </source>
</evidence>
<gene>
    <name evidence="2" type="ORF">RFI_18284</name>
</gene>